<evidence type="ECO:0000313" key="2">
    <source>
        <dbReference type="Proteomes" id="UP001597353"/>
    </source>
</evidence>
<keyword evidence="2" id="KW-1185">Reference proteome</keyword>
<sequence>MGARTLAKNKKATIQYRELKAEGPLRGMELKDMLVDVLRRRREHHTVGENARLRIIDLDQDGSYVILNKVSSPEAWDGAVFCGQLIHLQAGADIQAVLQSLDEDTDEFVLQNIDVGPAARVLKGVLYFAVNKNHVGLIEGHTVRGQILERYLTALFQNAGELEPGQQVILNAQFSAQGEKGLQEISDLTISARPKHASADNRSVVIDDERQAGQAREEGHTVFDILKLMGWPDEALERLEQQIPAGGRIEGLLKVVIKSQRSKVRIPRAAVNEALRNFDPADLGLQGDGREKGGMVKLTVMKDVKTEGSLLDPEDAMLKIVDALKEWAAAGKIDCRFEG</sequence>
<accession>A0ABW4SAK2</accession>
<dbReference type="EMBL" id="JBHUGH010000034">
    <property type="protein sequence ID" value="MFD1914153.1"/>
    <property type="molecule type" value="Genomic_DNA"/>
</dbReference>
<reference evidence="2" key="1">
    <citation type="journal article" date="2019" name="Int. J. Syst. Evol. Microbiol.">
        <title>The Global Catalogue of Microorganisms (GCM) 10K type strain sequencing project: providing services to taxonomists for standard genome sequencing and annotation.</title>
        <authorList>
            <consortium name="The Broad Institute Genomics Platform"/>
            <consortium name="The Broad Institute Genome Sequencing Center for Infectious Disease"/>
            <person name="Wu L."/>
            <person name="Ma J."/>
        </authorList>
    </citation>
    <scope>NUCLEOTIDE SEQUENCE [LARGE SCALE GENOMIC DNA]</scope>
    <source>
        <strain evidence="2">CGMCC 4.7242</strain>
    </source>
</reference>
<name>A0ABW4SAK2_9RHOB</name>
<dbReference type="RefSeq" id="WP_390265215.1">
    <property type="nucleotide sequence ID" value="NZ_JBHUGH010000034.1"/>
</dbReference>
<evidence type="ECO:0000313" key="1">
    <source>
        <dbReference type="EMBL" id="MFD1914153.1"/>
    </source>
</evidence>
<comment type="caution">
    <text evidence="1">The sequence shown here is derived from an EMBL/GenBank/DDBJ whole genome shotgun (WGS) entry which is preliminary data.</text>
</comment>
<dbReference type="Proteomes" id="UP001597353">
    <property type="component" value="Unassembled WGS sequence"/>
</dbReference>
<protein>
    <submittedName>
        <fullName evidence="1">Uncharacterized protein</fullName>
    </submittedName>
</protein>
<proteinExistence type="predicted"/>
<organism evidence="1 2">
    <name type="scientific">Halodurantibacterium flavum</name>
    <dbReference type="NCBI Taxonomy" id="1382802"/>
    <lineage>
        <taxon>Bacteria</taxon>
        <taxon>Pseudomonadati</taxon>
        <taxon>Pseudomonadota</taxon>
        <taxon>Alphaproteobacteria</taxon>
        <taxon>Rhodobacterales</taxon>
        <taxon>Paracoccaceae</taxon>
        <taxon>Halodurantibacterium</taxon>
    </lineage>
</organism>
<gene>
    <name evidence="1" type="ORF">ACFSGJ_18275</name>
</gene>